<comment type="similarity">
    <text evidence="5">Belongs to the TatC family.</text>
</comment>
<feature type="transmembrane region" description="Helical" evidence="5">
    <location>
        <begin position="216"/>
        <end position="234"/>
    </location>
</feature>
<keyword evidence="5" id="KW-0813">Transport</keyword>
<evidence type="ECO:0000256" key="4">
    <source>
        <dbReference type="ARBA" id="ARBA00023136"/>
    </source>
</evidence>
<dbReference type="PANTHER" id="PTHR30371:SF0">
    <property type="entry name" value="SEC-INDEPENDENT PROTEIN TRANSLOCASE PROTEIN TATC, CHLOROPLASTIC-RELATED"/>
    <property type="match status" value="1"/>
</dbReference>
<dbReference type="Proteomes" id="UP001596364">
    <property type="component" value="Unassembled WGS sequence"/>
</dbReference>
<protein>
    <recommendedName>
        <fullName evidence="5">Sec-independent protein translocase protein TatC</fullName>
    </recommendedName>
</protein>
<feature type="transmembrane region" description="Helical" evidence="5">
    <location>
        <begin position="193"/>
        <end position="210"/>
    </location>
</feature>
<dbReference type="InterPro" id="IPR002033">
    <property type="entry name" value="TatC"/>
</dbReference>
<evidence type="ECO:0000256" key="2">
    <source>
        <dbReference type="ARBA" id="ARBA00022692"/>
    </source>
</evidence>
<dbReference type="PRINTS" id="PR01840">
    <property type="entry name" value="TATCFAMILY"/>
</dbReference>
<feature type="transmembrane region" description="Helical" evidence="5">
    <location>
        <begin position="114"/>
        <end position="139"/>
    </location>
</feature>
<evidence type="ECO:0000256" key="3">
    <source>
        <dbReference type="ARBA" id="ARBA00022989"/>
    </source>
</evidence>
<keyword evidence="4 5" id="KW-0472">Membrane</keyword>
<dbReference type="NCBIfam" id="TIGR00945">
    <property type="entry name" value="tatC"/>
    <property type="match status" value="1"/>
</dbReference>
<evidence type="ECO:0000256" key="1">
    <source>
        <dbReference type="ARBA" id="ARBA00004141"/>
    </source>
</evidence>
<keyword evidence="5" id="KW-0653">Protein transport</keyword>
<evidence type="ECO:0000313" key="6">
    <source>
        <dbReference type="EMBL" id="MFC6441322.1"/>
    </source>
</evidence>
<keyword evidence="5" id="KW-1003">Cell membrane</keyword>
<keyword evidence="2 5" id="KW-0812">Transmembrane</keyword>
<evidence type="ECO:0000256" key="5">
    <source>
        <dbReference type="HAMAP-Rule" id="MF_00902"/>
    </source>
</evidence>
<keyword evidence="5" id="KW-0811">Translocation</keyword>
<dbReference type="PANTHER" id="PTHR30371">
    <property type="entry name" value="SEC-INDEPENDENT PROTEIN TRANSLOCASE PROTEIN TATC"/>
    <property type="match status" value="1"/>
</dbReference>
<evidence type="ECO:0000313" key="7">
    <source>
        <dbReference type="Proteomes" id="UP001596364"/>
    </source>
</evidence>
<feature type="transmembrane region" description="Helical" evidence="5">
    <location>
        <begin position="21"/>
        <end position="43"/>
    </location>
</feature>
<organism evidence="6 7">
    <name type="scientific">Pseudobowmanella zhangzhouensis</name>
    <dbReference type="NCBI Taxonomy" id="1537679"/>
    <lineage>
        <taxon>Bacteria</taxon>
        <taxon>Pseudomonadati</taxon>
        <taxon>Pseudomonadota</taxon>
        <taxon>Gammaproteobacteria</taxon>
        <taxon>Alteromonadales</taxon>
        <taxon>Alteromonadaceae</taxon>
    </lineage>
</organism>
<accession>A0ABW1XMG6</accession>
<comment type="subcellular location">
    <subcellularLocation>
        <location evidence="5">Cell membrane</location>
        <topology evidence="5">Multi-pass membrane protein</topology>
    </subcellularLocation>
    <subcellularLocation>
        <location evidence="1">Membrane</location>
        <topology evidence="1">Multi-pass membrane protein</topology>
    </subcellularLocation>
</comment>
<dbReference type="InterPro" id="IPR019820">
    <property type="entry name" value="Sec-indep_translocase_CS"/>
</dbReference>
<keyword evidence="7" id="KW-1185">Reference proteome</keyword>
<comment type="subunit">
    <text evidence="5">The Tat system comprises two distinct complexes: a TatABC complex, containing multiple copies of TatA, TatB and TatC subunits, and a separate TatA complex, containing only TatA subunits. Substrates initially bind to the TatABC complex, which probably triggers association of the separate TatA complex to form the active translocon.</text>
</comment>
<name>A0ABW1XMG6_9ALTE</name>
<feature type="transmembrane region" description="Helical" evidence="5">
    <location>
        <begin position="159"/>
        <end position="181"/>
    </location>
</feature>
<sequence>MINAQSLIEHLTELRNRLIKALVSVFVVFLSLVYFANDIYYMVSEPLQQALPAGATMIATDVTAPLFAPFKLTLMLAFFIAIPFVLYQIWAFIAPGLYRREKRLIAPLLFSSTLLFYSGIAFAYFVVFPVIFMFLTAIAPEGVVVAPDITFYLDLVLKLFFAFGVCFEIPIAIVLMCWTGITTPQSLREKRSYVIVGVFVIGMLLTPPDVISQTMLAIPMWLLFEIGVIVGGFYQRKASQAE</sequence>
<gene>
    <name evidence="5 6" type="primary">tatC</name>
    <name evidence="6" type="ORF">ACFP85_14310</name>
</gene>
<dbReference type="HAMAP" id="MF_00902">
    <property type="entry name" value="TatC"/>
    <property type="match status" value="1"/>
</dbReference>
<reference evidence="7" key="1">
    <citation type="journal article" date="2019" name="Int. J. Syst. Evol. Microbiol.">
        <title>The Global Catalogue of Microorganisms (GCM) 10K type strain sequencing project: providing services to taxonomists for standard genome sequencing and annotation.</title>
        <authorList>
            <consortium name="The Broad Institute Genomics Platform"/>
            <consortium name="The Broad Institute Genome Sequencing Center for Infectious Disease"/>
            <person name="Wu L."/>
            <person name="Ma J."/>
        </authorList>
    </citation>
    <scope>NUCLEOTIDE SEQUENCE [LARGE SCALE GENOMIC DNA]</scope>
    <source>
        <strain evidence="7">CGMCC 1.16031</strain>
    </source>
</reference>
<comment type="function">
    <text evidence="5">Part of the twin-arginine translocation (Tat) system that transports large folded proteins containing a characteristic twin-arginine motif in their signal peptide across membranes. Together with TatB, TatC is part of a receptor directly interacting with Tat signal peptides.</text>
</comment>
<dbReference type="Pfam" id="PF00902">
    <property type="entry name" value="TatC"/>
    <property type="match status" value="1"/>
</dbReference>
<feature type="transmembrane region" description="Helical" evidence="5">
    <location>
        <begin position="72"/>
        <end position="93"/>
    </location>
</feature>
<comment type="caution">
    <text evidence="6">The sequence shown here is derived from an EMBL/GenBank/DDBJ whole genome shotgun (WGS) entry which is preliminary data.</text>
</comment>
<keyword evidence="3 5" id="KW-1133">Transmembrane helix</keyword>
<dbReference type="PROSITE" id="PS01218">
    <property type="entry name" value="TATC"/>
    <property type="match status" value="1"/>
</dbReference>
<dbReference type="RefSeq" id="WP_131257911.1">
    <property type="nucleotide sequence ID" value="NZ_JBHSUS010000001.1"/>
</dbReference>
<proteinExistence type="inferred from homology"/>
<dbReference type="EMBL" id="JBHSUS010000001">
    <property type="protein sequence ID" value="MFC6441322.1"/>
    <property type="molecule type" value="Genomic_DNA"/>
</dbReference>